<dbReference type="PANTHER" id="PTHR24421">
    <property type="entry name" value="NITRATE/NITRITE SENSOR PROTEIN NARX-RELATED"/>
    <property type="match status" value="1"/>
</dbReference>
<evidence type="ECO:0000256" key="10">
    <source>
        <dbReference type="SAM" id="Phobius"/>
    </source>
</evidence>
<dbReference type="CDD" id="cd16917">
    <property type="entry name" value="HATPase_UhpB-NarQ-NarX-like"/>
    <property type="match status" value="1"/>
</dbReference>
<protein>
    <recommendedName>
        <fullName evidence="2">histidine kinase</fullName>
        <ecNumber evidence="2">2.7.13.3</ecNumber>
    </recommendedName>
</protein>
<dbReference type="Pfam" id="PF07730">
    <property type="entry name" value="HisKA_3"/>
    <property type="match status" value="1"/>
</dbReference>
<comment type="catalytic activity">
    <reaction evidence="1">
        <text>ATP + protein L-histidine = ADP + protein N-phospho-L-histidine.</text>
        <dbReference type="EC" id="2.7.13.3"/>
    </reaction>
</comment>
<keyword evidence="10" id="KW-0812">Transmembrane</keyword>
<evidence type="ECO:0000313" key="12">
    <source>
        <dbReference type="EMBL" id="SMQ60945.1"/>
    </source>
</evidence>
<name>A0ABY1R8B3_9MICO</name>
<feature type="domain" description="Signal transduction histidine kinase subgroup 3 dimerisation and phosphoacceptor" evidence="11">
    <location>
        <begin position="196"/>
        <end position="262"/>
    </location>
</feature>
<evidence type="ECO:0000259" key="11">
    <source>
        <dbReference type="Pfam" id="PF07730"/>
    </source>
</evidence>
<keyword evidence="13" id="KW-1185">Reference proteome</keyword>
<evidence type="ECO:0000256" key="6">
    <source>
        <dbReference type="ARBA" id="ARBA00022777"/>
    </source>
</evidence>
<dbReference type="SUPFAM" id="SSF55874">
    <property type="entry name" value="ATPase domain of HSP90 chaperone/DNA topoisomerase II/histidine kinase"/>
    <property type="match status" value="1"/>
</dbReference>
<evidence type="ECO:0000256" key="2">
    <source>
        <dbReference type="ARBA" id="ARBA00012438"/>
    </source>
</evidence>
<proteinExistence type="predicted"/>
<dbReference type="Gene3D" id="1.20.5.1930">
    <property type="match status" value="1"/>
</dbReference>
<keyword evidence="4" id="KW-0808">Transferase</keyword>
<comment type="caution">
    <text evidence="12">The sequence shown here is derived from an EMBL/GenBank/DDBJ whole genome shotgun (WGS) entry which is preliminary data.</text>
</comment>
<dbReference type="Gene3D" id="3.30.565.10">
    <property type="entry name" value="Histidine kinase-like ATPase, C-terminal domain"/>
    <property type="match status" value="1"/>
</dbReference>
<dbReference type="InterPro" id="IPR036890">
    <property type="entry name" value="HATPase_C_sf"/>
</dbReference>
<evidence type="ECO:0000313" key="13">
    <source>
        <dbReference type="Proteomes" id="UP000194464"/>
    </source>
</evidence>
<dbReference type="Proteomes" id="UP000194464">
    <property type="component" value="Unassembled WGS sequence"/>
</dbReference>
<dbReference type="EC" id="2.7.13.3" evidence="2"/>
<organism evidence="12 13">
    <name type="scientific">Plantibacter elymi</name>
    <name type="common">nom. nud.</name>
    <dbReference type="NCBI Taxonomy" id="199708"/>
    <lineage>
        <taxon>Bacteria</taxon>
        <taxon>Bacillati</taxon>
        <taxon>Actinomycetota</taxon>
        <taxon>Actinomycetes</taxon>
        <taxon>Micrococcales</taxon>
        <taxon>Microbacteriaceae</taxon>
        <taxon>Plantibacter</taxon>
    </lineage>
</organism>
<keyword evidence="6 12" id="KW-0418">Kinase</keyword>
<keyword evidence="10" id="KW-1133">Transmembrane helix</keyword>
<evidence type="ECO:0000256" key="4">
    <source>
        <dbReference type="ARBA" id="ARBA00022679"/>
    </source>
</evidence>
<keyword evidence="5" id="KW-0547">Nucleotide-binding</keyword>
<feature type="transmembrane region" description="Helical" evidence="10">
    <location>
        <begin position="147"/>
        <end position="167"/>
    </location>
</feature>
<evidence type="ECO:0000256" key="9">
    <source>
        <dbReference type="SAM" id="MobiDB-lite"/>
    </source>
</evidence>
<keyword evidence="10" id="KW-0472">Membrane</keyword>
<feature type="transmembrane region" description="Helical" evidence="10">
    <location>
        <begin position="120"/>
        <end position="141"/>
    </location>
</feature>
<dbReference type="GO" id="GO:0016301">
    <property type="term" value="F:kinase activity"/>
    <property type="evidence" value="ECO:0007669"/>
    <property type="project" value="UniProtKB-KW"/>
</dbReference>
<keyword evidence="7" id="KW-0067">ATP-binding</keyword>
<feature type="region of interest" description="Disordered" evidence="9">
    <location>
        <begin position="393"/>
        <end position="415"/>
    </location>
</feature>
<dbReference type="EMBL" id="FXWJ01000001">
    <property type="protein sequence ID" value="SMQ60945.1"/>
    <property type="molecule type" value="Genomic_DNA"/>
</dbReference>
<dbReference type="InterPro" id="IPR050482">
    <property type="entry name" value="Sensor_HK_TwoCompSys"/>
</dbReference>
<feature type="transmembrane region" description="Helical" evidence="10">
    <location>
        <begin position="67"/>
        <end position="83"/>
    </location>
</feature>
<reference evidence="12 13" key="1">
    <citation type="submission" date="2017-04" db="EMBL/GenBank/DDBJ databases">
        <authorList>
            <person name="Varghese N."/>
            <person name="Submissions S."/>
        </authorList>
    </citation>
    <scope>NUCLEOTIDE SEQUENCE [LARGE SCALE GENOMIC DNA]</scope>
    <source>
        <strain evidence="12 13">VKM Ac-1784</strain>
    </source>
</reference>
<evidence type="ECO:0000256" key="1">
    <source>
        <dbReference type="ARBA" id="ARBA00000085"/>
    </source>
</evidence>
<accession>A0ABY1R8B3</accession>
<evidence type="ECO:0000256" key="7">
    <source>
        <dbReference type="ARBA" id="ARBA00022840"/>
    </source>
</evidence>
<evidence type="ECO:0000256" key="5">
    <source>
        <dbReference type="ARBA" id="ARBA00022741"/>
    </source>
</evidence>
<dbReference type="InterPro" id="IPR011712">
    <property type="entry name" value="Sig_transdc_His_kin_sub3_dim/P"/>
</dbReference>
<feature type="transmembrane region" description="Helical" evidence="10">
    <location>
        <begin position="95"/>
        <end position="113"/>
    </location>
</feature>
<feature type="transmembrane region" description="Helical" evidence="10">
    <location>
        <begin position="39"/>
        <end position="60"/>
    </location>
</feature>
<keyword evidence="3" id="KW-0597">Phosphoprotein</keyword>
<sequence length="415" mass="43193">MTLMDRTARGTSRRTVGLFVLAGVGVVLLSVLVPIQSLLYGTVLPASFLLGAAICGAPLLSVVLPRVAIVLFSAAAFVLPLVASPGHDPVWPWPWSVPALIAFAVFVGVVTFLHSWLLGLIPLLVGIAGSLVAALLVPSAADATAMAADLIVASSVAGVAYLVALLVSGRVRVGEELTREREISAAEQSRRVLVEERTRIARELHDVVAHSMSVIQVQASTAKYRVPGLAEDAAAEFDDIAATARGSLVEMRRLLGVLRTEDQVAELAPQQGLDDLPALADGLRRVGADITLSIDRGDEGALPIPPTVQIAAFRIVQEAMSNAVRHAPGAPIVVDVRVDATAVQLRIHNGPAQSPGEHGAGHGLRGMLERAALLGGTLDAGPDGAGGWLVTAVLPAGEPNPTPSRPRSSPTKDRL</sequence>
<evidence type="ECO:0000256" key="3">
    <source>
        <dbReference type="ARBA" id="ARBA00022553"/>
    </source>
</evidence>
<gene>
    <name evidence="12" type="ORF">SAMN06295909_0521</name>
</gene>
<dbReference type="PANTHER" id="PTHR24421:SF10">
    <property type="entry name" value="NITRATE_NITRITE SENSOR PROTEIN NARQ"/>
    <property type="match status" value="1"/>
</dbReference>
<keyword evidence="8" id="KW-0902">Two-component regulatory system</keyword>
<feature type="transmembrane region" description="Helical" evidence="10">
    <location>
        <begin position="16"/>
        <end position="33"/>
    </location>
</feature>
<evidence type="ECO:0000256" key="8">
    <source>
        <dbReference type="ARBA" id="ARBA00023012"/>
    </source>
</evidence>